<evidence type="ECO:0000313" key="1">
    <source>
        <dbReference type="EMBL" id="OAB72508.1"/>
    </source>
</evidence>
<dbReference type="EMBL" id="LSFN01000035">
    <property type="protein sequence ID" value="OAB72508.1"/>
    <property type="molecule type" value="Genomic_DNA"/>
</dbReference>
<sequence length="181" mass="21638">MDEQWRIAKYDSDWKYLFEELGMKLRESLQDTAIRIDHIGSTSVVGLEAKPIIDIQISVIDFDDLSQYQSKIERLGFVYRSENIDKTKGYFREIPGTRRTHIHVRQVGSLGEQISLLFRDYLRTHPEDCERYIVEKHRLMNFFRHDRVKYVDGKDPIIWDILKKATKWSQIKGWKPEKTDM</sequence>
<dbReference type="RefSeq" id="WP_068660078.1">
    <property type="nucleotide sequence ID" value="NZ_CP017770.1"/>
</dbReference>
<dbReference type="KEGG" id="pcx:LPB68_10135"/>
<reference evidence="1 2" key="1">
    <citation type="submission" date="2016-02" db="EMBL/GenBank/DDBJ databases">
        <title>Paenibacillus sp. LPB0068, isolated from Crassostrea gigas.</title>
        <authorList>
            <person name="Shin S.-K."/>
            <person name="Yi H."/>
        </authorList>
    </citation>
    <scope>NUCLEOTIDE SEQUENCE [LARGE SCALE GENOMIC DNA]</scope>
    <source>
        <strain evidence="1 2">LPB0068</strain>
    </source>
</reference>
<name>A0A167BW25_9BACL</name>
<dbReference type="SUPFAM" id="SSF81301">
    <property type="entry name" value="Nucleotidyltransferase"/>
    <property type="match status" value="1"/>
</dbReference>
<dbReference type="PANTHER" id="PTHR34822">
    <property type="entry name" value="GRPB DOMAIN PROTEIN (AFU_ORTHOLOGUE AFUA_1G01530)"/>
    <property type="match status" value="1"/>
</dbReference>
<proteinExistence type="predicted"/>
<evidence type="ECO:0000313" key="2">
    <source>
        <dbReference type="Proteomes" id="UP000077134"/>
    </source>
</evidence>
<protein>
    <recommendedName>
        <fullName evidence="3">GrpB family protein</fullName>
    </recommendedName>
</protein>
<dbReference type="AlphaFoldDB" id="A0A167BW25"/>
<dbReference type="InterPro" id="IPR007344">
    <property type="entry name" value="GrpB/CoaE"/>
</dbReference>
<dbReference type="Proteomes" id="UP000077134">
    <property type="component" value="Unassembled WGS sequence"/>
</dbReference>
<keyword evidence="2" id="KW-1185">Reference proteome</keyword>
<dbReference type="Pfam" id="PF04229">
    <property type="entry name" value="GrpB"/>
    <property type="match status" value="1"/>
</dbReference>
<dbReference type="OrthoDB" id="9799092at2"/>
<gene>
    <name evidence="1" type="ORF">PNBC_16580</name>
</gene>
<dbReference type="Gene3D" id="3.30.460.10">
    <property type="entry name" value="Beta Polymerase, domain 2"/>
    <property type="match status" value="1"/>
</dbReference>
<evidence type="ECO:0008006" key="3">
    <source>
        <dbReference type="Google" id="ProtNLM"/>
    </source>
</evidence>
<organism evidence="1 2">
    <name type="scientific">Paenibacillus crassostreae</name>
    <dbReference type="NCBI Taxonomy" id="1763538"/>
    <lineage>
        <taxon>Bacteria</taxon>
        <taxon>Bacillati</taxon>
        <taxon>Bacillota</taxon>
        <taxon>Bacilli</taxon>
        <taxon>Bacillales</taxon>
        <taxon>Paenibacillaceae</taxon>
        <taxon>Paenibacillus</taxon>
    </lineage>
</organism>
<comment type="caution">
    <text evidence="1">The sequence shown here is derived from an EMBL/GenBank/DDBJ whole genome shotgun (WGS) entry which is preliminary data.</text>
</comment>
<dbReference type="STRING" id="1763538.LPB68_10135"/>
<dbReference type="PANTHER" id="PTHR34822:SF1">
    <property type="entry name" value="GRPB FAMILY PROTEIN"/>
    <property type="match status" value="1"/>
</dbReference>
<accession>A0A167BW25</accession>
<dbReference type="InterPro" id="IPR043519">
    <property type="entry name" value="NT_sf"/>
</dbReference>